<name>A0ABX7Q6K8_9BACT</name>
<dbReference type="InterPro" id="IPR053952">
    <property type="entry name" value="K_trans_C"/>
</dbReference>
<evidence type="ECO:0000256" key="10">
    <source>
        <dbReference type="ARBA" id="ARBA00023065"/>
    </source>
</evidence>
<evidence type="ECO:0000256" key="12">
    <source>
        <dbReference type="HAMAP-Rule" id="MF_01522"/>
    </source>
</evidence>
<evidence type="ECO:0000256" key="8">
    <source>
        <dbReference type="ARBA" id="ARBA00022958"/>
    </source>
</evidence>
<keyword evidence="5 12" id="KW-0633">Potassium transport</keyword>
<keyword evidence="8 12" id="KW-0630">Potassium</keyword>
<dbReference type="InterPro" id="IPR053951">
    <property type="entry name" value="K_trans_N"/>
</dbReference>
<accession>A0ABX7Q6K8</accession>
<comment type="similarity">
    <text evidence="2 12">Belongs to the HAK/KUP transporter (TC 2.A.72) family.</text>
</comment>
<evidence type="ECO:0000256" key="5">
    <source>
        <dbReference type="ARBA" id="ARBA00022538"/>
    </source>
</evidence>
<keyword evidence="16" id="KW-1185">Reference proteome</keyword>
<gene>
    <name evidence="12" type="primary">kup</name>
    <name evidence="15" type="ORF">JZM60_05985</name>
</gene>
<keyword evidence="3 12" id="KW-0813">Transport</keyword>
<keyword evidence="10 12" id="KW-0406">Ion transport</keyword>
<protein>
    <recommendedName>
        <fullName evidence="12">Probable potassium transport system protein Kup</fullName>
    </recommendedName>
</protein>
<dbReference type="EMBL" id="CP071382">
    <property type="protein sequence ID" value="QSV46817.1"/>
    <property type="molecule type" value="Genomic_DNA"/>
</dbReference>
<feature type="domain" description="K+ potassium transporter C-terminal" evidence="14">
    <location>
        <begin position="481"/>
        <end position="630"/>
    </location>
</feature>
<sequence length="630" mass="68997">MKMNSSQNQNRSQHASLVMAALGIVYGDIGTSPLYALRECFHGTYPHPATPDNVLGALSLITWSLIVVVSIKYLVFVLRADNRGEGGILALMALLTPWRQNRRFSQRLILVIGLFGAALLYGDGAITPAISVLSAVEGLKVATPVLQPYIVPTTVTILTLLFLLQRRGTARVGALFGPVMVVWFAVLALLGVRGISLAPEVLDSINPLHGFRFIMREGWDGVYVLGAVFLVVTGGEALYADMGHLGRSPIRLAWFCGVLPALLLNYFGQGALLLKNPAEATEPFYHLAPPWALYPLVCLATLATIIASQAVISGVFSLTNQAIQLDVSPRMRVIQTSSEEIGQIYIPAANFGLMTITILLVLGFQSSSSLAAAYGVAVSTTMVITTVLVCYVMRRLWRWSVVAAGGLTIAFLVVDLSFFGANILKLLNGGWFPLLAGITVFVLMTTWRRGRELLATQLLDSVTSISKFLERTIADPPNRVPGTAVFMAKQSDSTLPILLHHLEHNKVFHEQVIILKVETEDIPRVPAAERIVLTDLGQGFHQLIARYGFMQSPNVPVILRECEPLGLVVDPNDVTYYLGRETPIPTPRISGMPLWRERLFSFMFRNSLQATAFFNIPPNRVVEIGIQVEI</sequence>
<reference evidence="15 16" key="1">
    <citation type="submission" date="2021-03" db="EMBL/GenBank/DDBJ databases">
        <title>Geobacter metallireducens gen. nov. sp. nov., a microorganism capable of coupling the complete oxidation of organic compounds to the reduction of iron and other metals.</title>
        <authorList>
            <person name="Li Y."/>
        </authorList>
    </citation>
    <scope>NUCLEOTIDE SEQUENCE [LARGE SCALE GENOMIC DNA]</scope>
    <source>
        <strain evidence="15 16">Jerry-YX</strain>
    </source>
</reference>
<evidence type="ECO:0000256" key="6">
    <source>
        <dbReference type="ARBA" id="ARBA00022692"/>
    </source>
</evidence>
<keyword evidence="9 12" id="KW-1133">Transmembrane helix</keyword>
<feature type="transmembrane region" description="Helical" evidence="12">
    <location>
        <begin position="292"/>
        <end position="323"/>
    </location>
</feature>
<dbReference type="Pfam" id="PF02705">
    <property type="entry name" value="K_trans"/>
    <property type="match status" value="1"/>
</dbReference>
<evidence type="ECO:0000259" key="13">
    <source>
        <dbReference type="Pfam" id="PF02705"/>
    </source>
</evidence>
<evidence type="ECO:0000256" key="4">
    <source>
        <dbReference type="ARBA" id="ARBA00022475"/>
    </source>
</evidence>
<keyword evidence="7 12" id="KW-0769">Symport</keyword>
<keyword evidence="11 12" id="KW-0472">Membrane</keyword>
<evidence type="ECO:0000256" key="1">
    <source>
        <dbReference type="ARBA" id="ARBA00004141"/>
    </source>
</evidence>
<dbReference type="InterPro" id="IPR003855">
    <property type="entry name" value="K+_transporter"/>
</dbReference>
<dbReference type="PANTHER" id="PTHR30540:SF79">
    <property type="entry name" value="LOW AFFINITY POTASSIUM TRANSPORT SYSTEM PROTEIN KUP"/>
    <property type="match status" value="1"/>
</dbReference>
<evidence type="ECO:0000256" key="2">
    <source>
        <dbReference type="ARBA" id="ARBA00007019"/>
    </source>
</evidence>
<feature type="transmembrane region" description="Helical" evidence="12">
    <location>
        <begin position="430"/>
        <end position="447"/>
    </location>
</feature>
<dbReference type="Proteomes" id="UP000663651">
    <property type="component" value="Chromosome"/>
</dbReference>
<feature type="domain" description="K+ potassium transporter integral membrane" evidence="13">
    <location>
        <begin position="18"/>
        <end position="470"/>
    </location>
</feature>
<feature type="transmembrane region" description="Helical" evidence="12">
    <location>
        <begin position="176"/>
        <end position="198"/>
    </location>
</feature>
<evidence type="ECO:0000313" key="16">
    <source>
        <dbReference type="Proteomes" id="UP000663651"/>
    </source>
</evidence>
<comment type="catalytic activity">
    <reaction evidence="12">
        <text>K(+)(in) + H(+)(in) = K(+)(out) + H(+)(out)</text>
        <dbReference type="Rhea" id="RHEA:28490"/>
        <dbReference type="ChEBI" id="CHEBI:15378"/>
        <dbReference type="ChEBI" id="CHEBI:29103"/>
    </reaction>
</comment>
<evidence type="ECO:0000313" key="15">
    <source>
        <dbReference type="EMBL" id="QSV46817.1"/>
    </source>
</evidence>
<keyword evidence="6 12" id="KW-0812">Transmembrane</keyword>
<dbReference type="InterPro" id="IPR023051">
    <property type="entry name" value="Kup"/>
</dbReference>
<feature type="transmembrane region" description="Helical" evidence="12">
    <location>
        <begin position="108"/>
        <end position="133"/>
    </location>
</feature>
<dbReference type="RefSeq" id="WP_207164595.1">
    <property type="nucleotide sequence ID" value="NZ_CP071382.1"/>
</dbReference>
<proteinExistence type="inferred from homology"/>
<feature type="transmembrane region" description="Helical" evidence="12">
    <location>
        <begin position="371"/>
        <end position="392"/>
    </location>
</feature>
<evidence type="ECO:0000256" key="7">
    <source>
        <dbReference type="ARBA" id="ARBA00022847"/>
    </source>
</evidence>
<evidence type="ECO:0000256" key="3">
    <source>
        <dbReference type="ARBA" id="ARBA00022448"/>
    </source>
</evidence>
<keyword evidence="4 12" id="KW-1003">Cell membrane</keyword>
<feature type="transmembrane region" description="Helical" evidence="12">
    <location>
        <begin position="252"/>
        <end position="272"/>
    </location>
</feature>
<feature type="transmembrane region" description="Helical" evidence="12">
    <location>
        <begin position="54"/>
        <end position="75"/>
    </location>
</feature>
<feature type="transmembrane region" description="Helical" evidence="12">
    <location>
        <begin position="145"/>
        <end position="164"/>
    </location>
</feature>
<feature type="transmembrane region" description="Helical" evidence="12">
    <location>
        <begin position="218"/>
        <end position="240"/>
    </location>
</feature>
<feature type="transmembrane region" description="Helical" evidence="12">
    <location>
        <begin position="344"/>
        <end position="365"/>
    </location>
</feature>
<evidence type="ECO:0000256" key="11">
    <source>
        <dbReference type="ARBA" id="ARBA00023136"/>
    </source>
</evidence>
<dbReference type="Pfam" id="PF22776">
    <property type="entry name" value="K_trans_C"/>
    <property type="match status" value="1"/>
</dbReference>
<comment type="subcellular location">
    <subcellularLocation>
        <location evidence="12">Cell membrane</location>
        <topology evidence="12">Multi-pass membrane protein</topology>
    </subcellularLocation>
    <subcellularLocation>
        <location evidence="1">Membrane</location>
        <topology evidence="1">Multi-pass membrane protein</topology>
    </subcellularLocation>
</comment>
<evidence type="ECO:0000259" key="14">
    <source>
        <dbReference type="Pfam" id="PF22776"/>
    </source>
</evidence>
<dbReference type="HAMAP" id="MF_01522">
    <property type="entry name" value="Kup"/>
    <property type="match status" value="1"/>
</dbReference>
<feature type="transmembrane region" description="Helical" evidence="12">
    <location>
        <begin position="399"/>
        <end position="424"/>
    </location>
</feature>
<evidence type="ECO:0000256" key="9">
    <source>
        <dbReference type="ARBA" id="ARBA00022989"/>
    </source>
</evidence>
<dbReference type="PANTHER" id="PTHR30540">
    <property type="entry name" value="OSMOTIC STRESS POTASSIUM TRANSPORTER"/>
    <property type="match status" value="1"/>
</dbReference>
<organism evidence="15 16">
    <name type="scientific">Geobacter benzoatilyticus</name>
    <dbReference type="NCBI Taxonomy" id="2815309"/>
    <lineage>
        <taxon>Bacteria</taxon>
        <taxon>Pseudomonadati</taxon>
        <taxon>Thermodesulfobacteriota</taxon>
        <taxon>Desulfuromonadia</taxon>
        <taxon>Geobacterales</taxon>
        <taxon>Geobacteraceae</taxon>
        <taxon>Geobacter</taxon>
    </lineage>
</organism>
<comment type="function">
    <text evidence="12">Transport of potassium into the cell. Likely operates as a K(+):H(+) symporter.</text>
</comment>